<evidence type="ECO:0000256" key="5">
    <source>
        <dbReference type="ARBA" id="ARBA00023136"/>
    </source>
</evidence>
<dbReference type="GO" id="GO:0005886">
    <property type="term" value="C:plasma membrane"/>
    <property type="evidence" value="ECO:0007669"/>
    <property type="project" value="TreeGrafter"/>
</dbReference>
<dbReference type="InterPro" id="IPR000276">
    <property type="entry name" value="GPCR_Rhodpsn"/>
</dbReference>
<dbReference type="GO" id="GO:0008528">
    <property type="term" value="F:G protein-coupled peptide receptor activity"/>
    <property type="evidence" value="ECO:0007669"/>
    <property type="project" value="TreeGrafter"/>
</dbReference>
<proteinExistence type="evidence at transcript level"/>
<accession>A0A891XK00</accession>
<keyword evidence="3 6" id="KW-0812">Transmembrane</keyword>
<organism evidence="8">
    <name type="scientific">Carausius morosus</name>
    <name type="common">Indian stick insect</name>
    <name type="synonym">Dixippus morosus</name>
    <dbReference type="NCBI Taxonomy" id="7022"/>
    <lineage>
        <taxon>Eukaryota</taxon>
        <taxon>Metazoa</taxon>
        <taxon>Ecdysozoa</taxon>
        <taxon>Arthropoda</taxon>
        <taxon>Hexapoda</taxon>
        <taxon>Insecta</taxon>
        <taxon>Pterygota</taxon>
        <taxon>Neoptera</taxon>
        <taxon>Polyneoptera</taxon>
        <taxon>Phasmatodea</taxon>
        <taxon>Verophasmatodea</taxon>
        <taxon>Anareolatae</taxon>
        <taxon>Lonchodidae</taxon>
        <taxon>Lonchodinae</taxon>
        <taxon>Carausius</taxon>
    </lineage>
</organism>
<feature type="transmembrane region" description="Helical" evidence="6">
    <location>
        <begin position="398"/>
        <end position="417"/>
    </location>
</feature>
<evidence type="ECO:0000256" key="3">
    <source>
        <dbReference type="ARBA" id="ARBA00022692"/>
    </source>
</evidence>
<keyword evidence="4 6" id="KW-1133">Transmembrane helix</keyword>
<dbReference type="Pfam" id="PF00001">
    <property type="entry name" value="7tm_1"/>
    <property type="match status" value="1"/>
</dbReference>
<dbReference type="Gene3D" id="1.20.1070.10">
    <property type="entry name" value="Rhodopsin 7-helix transmembrane proteins"/>
    <property type="match status" value="1"/>
</dbReference>
<dbReference type="AlphaFoldDB" id="A0A891XK00"/>
<evidence type="ECO:0000256" key="4">
    <source>
        <dbReference type="ARBA" id="ARBA00022989"/>
    </source>
</evidence>
<evidence type="ECO:0000256" key="1">
    <source>
        <dbReference type="ARBA" id="ARBA00004370"/>
    </source>
</evidence>
<dbReference type="InterPro" id="IPR017452">
    <property type="entry name" value="GPCR_Rhodpsn_7TM"/>
</dbReference>
<feature type="transmembrane region" description="Helical" evidence="6">
    <location>
        <begin position="264"/>
        <end position="287"/>
    </location>
</feature>
<sequence>MWSREKVLGWVRDAVSSAANSTSQPGEDLLALLNITDEELSYLYRLYNNSTSTRDQEQQQVVVEDNAQCYCGGWARDMADAYRRAHGYVSLAVCVFGTVANLLNVAVLTRKDMAKAPINRLLTWLAVADILVMVEYVPFACYTYLVLPERIDFPYSWAVFVLFHGHFSQIMHTISICLTQALAVWKYIAIRFPHENAVLCSDARCRLAILVSYTLPVLVCSPSLFVFEVRETRIVEGEQVVVLYHVALSRVAREADQLLYTANFWTYSVVVKLLPCCMLAYLSCWLVRALHTFNQRRLDRSNHSAKRVPTCDSLTKGNSHFAGSIVKKGSDAACLESCSPEKLQQYKSEMKSHRTIRMLVAVLLLFLLTELPQGVLGLLSGILGRCFFHNCYHRFGELMDILALLNGAINFLLYCLMSRQFRAAFRQLFHFRQAGALPKWAPVSQTEVHSTYV</sequence>
<dbReference type="SUPFAM" id="SSF81321">
    <property type="entry name" value="Family A G protein-coupled receptor-like"/>
    <property type="match status" value="1"/>
</dbReference>
<evidence type="ECO:0000256" key="6">
    <source>
        <dbReference type="SAM" id="Phobius"/>
    </source>
</evidence>
<feature type="transmembrane region" description="Helical" evidence="6">
    <location>
        <begin position="206"/>
        <end position="227"/>
    </location>
</feature>
<dbReference type="InterPro" id="IPR053219">
    <property type="entry name" value="GPCR_Dmsr-1"/>
</dbReference>
<comment type="subcellular location">
    <subcellularLocation>
        <location evidence="1">Membrane</location>
    </subcellularLocation>
</comment>
<evidence type="ECO:0000259" key="7">
    <source>
        <dbReference type="PROSITE" id="PS50262"/>
    </source>
</evidence>
<dbReference type="CDD" id="cd14978">
    <property type="entry name" value="7tmA_FMRFamide_R-like"/>
    <property type="match status" value="1"/>
</dbReference>
<name>A0A891XK00_CARMO</name>
<feature type="transmembrane region" description="Helical" evidence="6">
    <location>
        <begin position="157"/>
        <end position="185"/>
    </location>
</feature>
<dbReference type="EMBL" id="MT879355">
    <property type="protein sequence ID" value="QRN45483.1"/>
    <property type="molecule type" value="mRNA"/>
</dbReference>
<feature type="transmembrane region" description="Helical" evidence="6">
    <location>
        <begin position="356"/>
        <end position="378"/>
    </location>
</feature>
<protein>
    <submittedName>
        <fullName evidence="8">Myosuppressin receptor isoform X1</fullName>
    </submittedName>
</protein>
<dbReference type="PANTHER" id="PTHR46273">
    <property type="entry name" value="MYOSUPPRESSIN RECEPTOR 1, ISOFORM B-RELATED"/>
    <property type="match status" value="1"/>
</dbReference>
<feature type="transmembrane region" description="Helical" evidence="6">
    <location>
        <begin position="121"/>
        <end position="145"/>
    </location>
</feature>
<keyword evidence="8" id="KW-0675">Receptor</keyword>
<comment type="similarity">
    <text evidence="2">Belongs to the G-protein coupled receptor 1 family.</text>
</comment>
<dbReference type="PROSITE" id="PS50262">
    <property type="entry name" value="G_PROTEIN_RECEP_F1_2"/>
    <property type="match status" value="1"/>
</dbReference>
<dbReference type="PANTHER" id="PTHR46273:SF4">
    <property type="entry name" value="AT19640P"/>
    <property type="match status" value="1"/>
</dbReference>
<evidence type="ECO:0000256" key="2">
    <source>
        <dbReference type="ARBA" id="ARBA00010663"/>
    </source>
</evidence>
<reference evidence="8" key="1">
    <citation type="journal article" date="2021" name="J. Neurosci.">
        <title>Neuromodulation Can Be Simple: Myoinhibitory Peptide, Contained in Dedicated Regulatory Pathways, Is the Only Neurally-Mediated Peptide Modulator of Stick Insect Leg Muscle.</title>
        <authorList>
            <person name="Liessem S."/>
            <person name="Kowatschew D."/>
            <person name="Dippel S."/>
            <person name="Blanke A."/>
            <person name="Korsching S."/>
            <person name="Guschlbauer C."/>
            <person name="Hooper S.L."/>
            <person name="Predel R."/>
            <person name="Buschges A."/>
        </authorList>
    </citation>
    <scope>NUCLEOTIDE SEQUENCE</scope>
</reference>
<evidence type="ECO:0000313" key="8">
    <source>
        <dbReference type="EMBL" id="QRN45483.1"/>
    </source>
</evidence>
<feature type="transmembrane region" description="Helical" evidence="6">
    <location>
        <begin position="88"/>
        <end position="109"/>
    </location>
</feature>
<dbReference type="PRINTS" id="PR00237">
    <property type="entry name" value="GPCRRHODOPSN"/>
</dbReference>
<feature type="domain" description="G-protein coupled receptors family 1 profile" evidence="7">
    <location>
        <begin position="100"/>
        <end position="414"/>
    </location>
</feature>
<keyword evidence="5 6" id="KW-0472">Membrane</keyword>